<reference evidence="1" key="1">
    <citation type="submission" date="2018-02" db="EMBL/GenBank/DDBJ databases">
        <title>Rhizophora mucronata_Transcriptome.</title>
        <authorList>
            <person name="Meera S.P."/>
            <person name="Sreeshan A."/>
            <person name="Augustine A."/>
        </authorList>
    </citation>
    <scope>NUCLEOTIDE SEQUENCE</scope>
    <source>
        <tissue evidence="1">Leaf</tissue>
    </source>
</reference>
<protein>
    <submittedName>
        <fullName evidence="1">Uncharacterized protein</fullName>
    </submittedName>
</protein>
<dbReference type="EMBL" id="GGEC01007494">
    <property type="protein sequence ID" value="MBW87977.1"/>
    <property type="molecule type" value="Transcribed_RNA"/>
</dbReference>
<evidence type="ECO:0000313" key="1">
    <source>
        <dbReference type="EMBL" id="MBW87977.1"/>
    </source>
</evidence>
<proteinExistence type="predicted"/>
<name>A0A2P2J3P8_RHIMU</name>
<dbReference type="AlphaFoldDB" id="A0A2P2J3P8"/>
<accession>A0A2P2J3P8</accession>
<organism evidence="1">
    <name type="scientific">Rhizophora mucronata</name>
    <name type="common">Asiatic mangrove</name>
    <dbReference type="NCBI Taxonomy" id="61149"/>
    <lineage>
        <taxon>Eukaryota</taxon>
        <taxon>Viridiplantae</taxon>
        <taxon>Streptophyta</taxon>
        <taxon>Embryophyta</taxon>
        <taxon>Tracheophyta</taxon>
        <taxon>Spermatophyta</taxon>
        <taxon>Magnoliopsida</taxon>
        <taxon>eudicotyledons</taxon>
        <taxon>Gunneridae</taxon>
        <taxon>Pentapetalae</taxon>
        <taxon>rosids</taxon>
        <taxon>fabids</taxon>
        <taxon>Malpighiales</taxon>
        <taxon>Rhizophoraceae</taxon>
        <taxon>Rhizophora</taxon>
    </lineage>
</organism>
<sequence>MDQRYAREKRLMTMLQENEKEKILQQCKLQMVVCFT</sequence>